<gene>
    <name evidence="2" type="ORF">JHL18_20630</name>
</gene>
<keyword evidence="3" id="KW-1185">Reference proteome</keyword>
<evidence type="ECO:0000313" key="2">
    <source>
        <dbReference type="EMBL" id="MBK1813034.1"/>
    </source>
</evidence>
<evidence type="ECO:0000313" key="3">
    <source>
        <dbReference type="Proteomes" id="UP000596739"/>
    </source>
</evidence>
<comment type="caution">
    <text evidence="2">The sequence shown here is derived from an EMBL/GenBank/DDBJ whole genome shotgun (WGS) entry which is preliminary data.</text>
</comment>
<dbReference type="PROSITE" id="PS50123">
    <property type="entry name" value="CHER"/>
    <property type="match status" value="1"/>
</dbReference>
<name>A0ABS1EUI9_9CLOT</name>
<dbReference type="SMART" id="SM00138">
    <property type="entry name" value="MeTrc"/>
    <property type="match status" value="1"/>
</dbReference>
<dbReference type="Proteomes" id="UP000596739">
    <property type="component" value="Unassembled WGS sequence"/>
</dbReference>
<dbReference type="RefSeq" id="WP_200272786.1">
    <property type="nucleotide sequence ID" value="NZ_JAENHN010000055.1"/>
</dbReference>
<dbReference type="InterPro" id="IPR050903">
    <property type="entry name" value="Bact_Chemotaxis_MeTrfase"/>
</dbReference>
<dbReference type="PANTHER" id="PTHR24422">
    <property type="entry name" value="CHEMOTAXIS PROTEIN METHYLTRANSFERASE"/>
    <property type="match status" value="1"/>
</dbReference>
<dbReference type="InterPro" id="IPR022642">
    <property type="entry name" value="CheR_C"/>
</dbReference>
<dbReference type="Pfam" id="PF03705">
    <property type="entry name" value="CheR_N"/>
    <property type="match status" value="1"/>
</dbReference>
<sequence length="284" mass="33578">MLKDLDIYKQENEDIEISLLLEGVYLKYGYDFRNYSRAHIKRRLLKRKLEESLESISHMQYKILYDKNFFYKILGDLSINVTEMFRDPGFYNEFRQRVVPILKTYPFIKIWHAGCSTGEEVYSMAILLKEEGLYEQTQIYATDFNNEVLKKAKEGIYSIDDIKKYTYNYQKSGGKNSLSDYYIAKYNSVIMDQALKKKITFADHNLVTDGIFAEVNVVMCRNVLIYFNRELQDKVLDLFSDSLCNGGFLCLGSRESIKNSNNIDKFKEFDYAERIYRKRYGNDL</sequence>
<feature type="domain" description="CheR-type methyltransferase" evidence="1">
    <location>
        <begin position="24"/>
        <end position="282"/>
    </location>
</feature>
<dbReference type="InterPro" id="IPR000780">
    <property type="entry name" value="CheR_MeTrfase"/>
</dbReference>
<dbReference type="SUPFAM" id="SSF53335">
    <property type="entry name" value="S-adenosyl-L-methionine-dependent methyltransferases"/>
    <property type="match status" value="1"/>
</dbReference>
<dbReference type="Gene3D" id="3.40.50.150">
    <property type="entry name" value="Vaccinia Virus protein VP39"/>
    <property type="match status" value="1"/>
</dbReference>
<evidence type="ECO:0000259" key="1">
    <source>
        <dbReference type="PROSITE" id="PS50123"/>
    </source>
</evidence>
<reference evidence="3" key="1">
    <citation type="submission" date="2021-01" db="EMBL/GenBank/DDBJ databases">
        <title>Genome public.</title>
        <authorList>
            <person name="Liu C."/>
            <person name="Sun Q."/>
        </authorList>
    </citation>
    <scope>NUCLEOTIDE SEQUENCE [LARGE SCALE GENOMIC DNA]</scope>
    <source>
        <strain evidence="3">YIM B02505</strain>
    </source>
</reference>
<dbReference type="Pfam" id="PF01739">
    <property type="entry name" value="CheR"/>
    <property type="match status" value="1"/>
</dbReference>
<protein>
    <submittedName>
        <fullName evidence="2">Protein-glutamate O-methyltransferase CheR</fullName>
    </submittedName>
</protein>
<dbReference type="InterPro" id="IPR022641">
    <property type="entry name" value="CheR_N"/>
</dbReference>
<organism evidence="2 3">
    <name type="scientific">Clostridium yunnanense</name>
    <dbReference type="NCBI Taxonomy" id="2800325"/>
    <lineage>
        <taxon>Bacteria</taxon>
        <taxon>Bacillati</taxon>
        <taxon>Bacillota</taxon>
        <taxon>Clostridia</taxon>
        <taxon>Eubacteriales</taxon>
        <taxon>Clostridiaceae</taxon>
        <taxon>Clostridium</taxon>
    </lineage>
</organism>
<dbReference type="PRINTS" id="PR00996">
    <property type="entry name" value="CHERMTFRASE"/>
</dbReference>
<accession>A0ABS1EUI9</accession>
<dbReference type="PANTHER" id="PTHR24422:SF8">
    <property type="entry name" value="CHEMOTAXIS PROTEIN"/>
    <property type="match status" value="1"/>
</dbReference>
<dbReference type="EMBL" id="JAENHN010000055">
    <property type="protein sequence ID" value="MBK1813034.1"/>
    <property type="molecule type" value="Genomic_DNA"/>
</dbReference>
<dbReference type="InterPro" id="IPR029063">
    <property type="entry name" value="SAM-dependent_MTases_sf"/>
</dbReference>
<proteinExistence type="predicted"/>